<proteinExistence type="predicted"/>
<comment type="caution">
    <text evidence="1">The sequence shown here is derived from an EMBL/GenBank/DDBJ whole genome shotgun (WGS) entry which is preliminary data.</text>
</comment>
<dbReference type="EMBL" id="LAZR01010010">
    <property type="protein sequence ID" value="KKM69314.1"/>
    <property type="molecule type" value="Genomic_DNA"/>
</dbReference>
<reference evidence="1" key="1">
    <citation type="journal article" date="2015" name="Nature">
        <title>Complex archaea that bridge the gap between prokaryotes and eukaryotes.</title>
        <authorList>
            <person name="Spang A."/>
            <person name="Saw J.H."/>
            <person name="Jorgensen S.L."/>
            <person name="Zaremba-Niedzwiedzka K."/>
            <person name="Martijn J."/>
            <person name="Lind A.E."/>
            <person name="van Eijk R."/>
            <person name="Schleper C."/>
            <person name="Guy L."/>
            <person name="Ettema T.J."/>
        </authorList>
    </citation>
    <scope>NUCLEOTIDE SEQUENCE</scope>
</reference>
<organism evidence="1">
    <name type="scientific">marine sediment metagenome</name>
    <dbReference type="NCBI Taxonomy" id="412755"/>
    <lineage>
        <taxon>unclassified sequences</taxon>
        <taxon>metagenomes</taxon>
        <taxon>ecological metagenomes</taxon>
    </lineage>
</organism>
<name>A0A0F9JHI5_9ZZZZ</name>
<sequence length="66" mass="7678">MLDILGFKSLFEQRGIESIHQLMGDLFASARAGTRRDYRITIERVTSNHPAVRLNYFIFSDTIYKP</sequence>
<protein>
    <submittedName>
        <fullName evidence="1">Uncharacterized protein</fullName>
    </submittedName>
</protein>
<dbReference type="AlphaFoldDB" id="A0A0F9JHI5"/>
<accession>A0A0F9JHI5</accession>
<gene>
    <name evidence="1" type="ORF">LCGC14_1452070</name>
</gene>
<evidence type="ECO:0000313" key="1">
    <source>
        <dbReference type="EMBL" id="KKM69314.1"/>
    </source>
</evidence>